<dbReference type="Gene3D" id="3.40.50.1110">
    <property type="entry name" value="SGNH hydrolase"/>
    <property type="match status" value="1"/>
</dbReference>
<name>A0A852R204_9MICO</name>
<organism evidence="3 4">
    <name type="scientific">Leucobacter aridicollis</name>
    <dbReference type="NCBI Taxonomy" id="283878"/>
    <lineage>
        <taxon>Bacteria</taxon>
        <taxon>Bacillati</taxon>
        <taxon>Actinomycetota</taxon>
        <taxon>Actinomycetes</taxon>
        <taxon>Micrococcales</taxon>
        <taxon>Microbacteriaceae</taxon>
        <taxon>Leucobacter</taxon>
    </lineage>
</organism>
<gene>
    <name evidence="3" type="ORF">BJ960_001450</name>
</gene>
<feature type="domain" description="SGNH hydrolase-type esterase" evidence="2">
    <location>
        <begin position="28"/>
        <end position="200"/>
    </location>
</feature>
<dbReference type="CDD" id="cd01832">
    <property type="entry name" value="SGNH_hydrolase_like_1"/>
    <property type="match status" value="1"/>
</dbReference>
<evidence type="ECO:0000313" key="3">
    <source>
        <dbReference type="EMBL" id="NYD26647.1"/>
    </source>
</evidence>
<dbReference type="AlphaFoldDB" id="A0A852R204"/>
<keyword evidence="4" id="KW-1185">Reference proteome</keyword>
<reference evidence="3 4" key="1">
    <citation type="submission" date="2020-07" db="EMBL/GenBank/DDBJ databases">
        <title>Sequencing the genomes of 1000 actinobacteria strains.</title>
        <authorList>
            <person name="Klenk H.-P."/>
        </authorList>
    </citation>
    <scope>NUCLEOTIDE SEQUENCE [LARGE SCALE GENOMIC DNA]</scope>
    <source>
        <strain evidence="3 4">DSM 17380</strain>
    </source>
</reference>
<dbReference type="InterPro" id="IPR036514">
    <property type="entry name" value="SGNH_hydro_sf"/>
</dbReference>
<dbReference type="InterPro" id="IPR053140">
    <property type="entry name" value="GDSL_Rv0518-like"/>
</dbReference>
<comment type="caution">
    <text evidence="3">The sequence shown here is derived from an EMBL/GenBank/DDBJ whole genome shotgun (WGS) entry which is preliminary data.</text>
</comment>
<evidence type="ECO:0000256" key="1">
    <source>
        <dbReference type="SAM" id="MobiDB-lite"/>
    </source>
</evidence>
<proteinExistence type="predicted"/>
<dbReference type="PANTHER" id="PTHR43784">
    <property type="entry name" value="GDSL-LIKE LIPASE/ACYLHYDROLASE, PUTATIVE (AFU_ORTHOLOGUE AFUA_2G00820)-RELATED"/>
    <property type="match status" value="1"/>
</dbReference>
<dbReference type="SUPFAM" id="SSF52266">
    <property type="entry name" value="SGNH hydrolase"/>
    <property type="match status" value="1"/>
</dbReference>
<dbReference type="Proteomes" id="UP000586095">
    <property type="component" value="Unassembled WGS sequence"/>
</dbReference>
<dbReference type="PANTHER" id="PTHR43784:SF2">
    <property type="entry name" value="GDSL-LIKE LIPASE_ACYLHYDROLASE, PUTATIVE (AFU_ORTHOLOGUE AFUA_2G00820)-RELATED"/>
    <property type="match status" value="1"/>
</dbReference>
<protein>
    <submittedName>
        <fullName evidence="3">Lysophospholipase L1-like esterase</fullName>
    </submittedName>
</protein>
<dbReference type="InterPro" id="IPR013830">
    <property type="entry name" value="SGNH_hydro"/>
</dbReference>
<feature type="region of interest" description="Disordered" evidence="1">
    <location>
        <begin position="261"/>
        <end position="280"/>
    </location>
</feature>
<evidence type="ECO:0000259" key="2">
    <source>
        <dbReference type="Pfam" id="PF13472"/>
    </source>
</evidence>
<dbReference type="EMBL" id="JACCBD010000001">
    <property type="protein sequence ID" value="NYD26647.1"/>
    <property type="molecule type" value="Genomic_DNA"/>
</dbReference>
<evidence type="ECO:0000313" key="4">
    <source>
        <dbReference type="Proteomes" id="UP000586095"/>
    </source>
</evidence>
<dbReference type="Pfam" id="PF13472">
    <property type="entry name" value="Lipase_GDSL_2"/>
    <property type="match status" value="1"/>
</dbReference>
<sequence>MVDDSRLSGGPHDAADENTELPWSRFIAIGDSFTEGLGDPDPDSPGGLRGWADRFAEVLARQNDEFAYANLAVRGKLIQQIIDEQLDTAMELRPDLVSVCAGGNDVIRPGTDPDEVAAKLDYIVSRLKETGATILIFTGVDVAFQPVFRSIRGKVAIFNENVRKVAQRHDCYVVDQWAIEELQDSRYWAGDRLHMNALGHHTIARAALDALNVQHDLGPLDPPAVPDRTWRQARKDDVVWAREHLVPWVVRRIKHVSSGDDIVAKRPEPQALRPRHGTAD</sequence>
<accession>A0A852R204</accession>